<evidence type="ECO:0000313" key="2">
    <source>
        <dbReference type="Proteomes" id="UP000246991"/>
    </source>
</evidence>
<dbReference type="AlphaFoldDB" id="A0A317SPX2"/>
<dbReference type="Proteomes" id="UP000246991">
    <property type="component" value="Unassembled WGS sequence"/>
</dbReference>
<comment type="caution">
    <text evidence="1">The sequence shown here is derived from an EMBL/GenBank/DDBJ whole genome shotgun (WGS) entry which is preliminary data.</text>
</comment>
<name>A0A317SPX2_9PEZI</name>
<dbReference type="EMBL" id="PYWC01000045">
    <property type="protein sequence ID" value="PWW75496.1"/>
    <property type="molecule type" value="Genomic_DNA"/>
</dbReference>
<organism evidence="1 2">
    <name type="scientific">Tuber magnatum</name>
    <name type="common">white Piedmont truffle</name>
    <dbReference type="NCBI Taxonomy" id="42249"/>
    <lineage>
        <taxon>Eukaryota</taxon>
        <taxon>Fungi</taxon>
        <taxon>Dikarya</taxon>
        <taxon>Ascomycota</taxon>
        <taxon>Pezizomycotina</taxon>
        <taxon>Pezizomycetes</taxon>
        <taxon>Pezizales</taxon>
        <taxon>Tuberaceae</taxon>
        <taxon>Tuber</taxon>
    </lineage>
</organism>
<accession>A0A317SPX2</accession>
<sequence>MSPPKILPGPAVVVVAPVISPYPSLHTSLGIWKCPNAKLLIRSPLVFPHLWVASPPGPRPAPLSWILAPARKLGLPPLVFSPASRVSPVIGGPPPVTGKYPTMETQIMLVLTTEFQTPDARPRTPANFQRDSALPHIPGQPLRVLLPPPDPAGGSQLLRFCAKTAGPKEWYIFKWEYGTLLWTAKVCTNCEFRRITCSKRLDIPDQKLSPGEPPKSCLRVLEVWDGIVCLHILQLHVRGLLKEGWWKNDLNFDGQSIDMYAFFPLSTRVAAGDGNKMQRYPKALQYLGILYCSMRSPRLSKDFCGQWR</sequence>
<evidence type="ECO:0000313" key="1">
    <source>
        <dbReference type="EMBL" id="PWW75496.1"/>
    </source>
</evidence>
<protein>
    <submittedName>
        <fullName evidence="1">Uncharacterized protein</fullName>
    </submittedName>
</protein>
<reference evidence="1 2" key="1">
    <citation type="submission" date="2018-03" db="EMBL/GenBank/DDBJ databases">
        <title>Genomes of Pezizomycetes fungi and the evolution of truffles.</title>
        <authorList>
            <person name="Murat C."/>
            <person name="Payen T."/>
            <person name="Noel B."/>
            <person name="Kuo A."/>
            <person name="Martin F.M."/>
        </authorList>
    </citation>
    <scope>NUCLEOTIDE SEQUENCE [LARGE SCALE GENOMIC DNA]</scope>
    <source>
        <strain evidence="1">091103-1</strain>
    </source>
</reference>
<gene>
    <name evidence="1" type="ORF">C7212DRAFT_344857</name>
</gene>
<proteinExistence type="predicted"/>
<keyword evidence="2" id="KW-1185">Reference proteome</keyword>